<dbReference type="PANTHER" id="PTHR11552">
    <property type="entry name" value="GLUCOSE-METHANOL-CHOLINE GMC OXIDOREDUCTASE"/>
    <property type="match status" value="1"/>
</dbReference>
<accession>A0A2X0LFW8</accession>
<dbReference type="Pfam" id="PF05199">
    <property type="entry name" value="GMC_oxred_C"/>
    <property type="match status" value="1"/>
</dbReference>
<evidence type="ECO:0000256" key="7">
    <source>
        <dbReference type="SAM" id="SignalP"/>
    </source>
</evidence>
<evidence type="ECO:0000313" key="9">
    <source>
        <dbReference type="EMBL" id="SCZ92617.1"/>
    </source>
</evidence>
<dbReference type="InterPro" id="IPR007867">
    <property type="entry name" value="GMC_OxRtase_C"/>
</dbReference>
<reference evidence="10" key="1">
    <citation type="submission" date="2016-10" db="EMBL/GenBank/DDBJ databases">
        <authorList>
            <person name="Jeantristanb JTB J.-T."/>
            <person name="Ricardo R."/>
        </authorList>
    </citation>
    <scope>NUCLEOTIDE SEQUENCE [LARGE SCALE GENOMIC DNA]</scope>
</reference>
<feature type="active site" description="Proton donor" evidence="4">
    <location>
        <position position="597"/>
    </location>
</feature>
<evidence type="ECO:0000256" key="3">
    <source>
        <dbReference type="ARBA" id="ARBA00023180"/>
    </source>
</evidence>
<feature type="region of interest" description="Disordered" evidence="6">
    <location>
        <begin position="665"/>
        <end position="684"/>
    </location>
</feature>
<dbReference type="OrthoDB" id="269227at2759"/>
<evidence type="ECO:0000256" key="4">
    <source>
        <dbReference type="PIRSR" id="PIRSR000137-1"/>
    </source>
</evidence>
<feature type="chain" id="PRO_5030060211" evidence="7">
    <location>
        <begin position="28"/>
        <end position="684"/>
    </location>
</feature>
<dbReference type="STRING" id="289078.A0A2X0LFW8"/>
<dbReference type="GO" id="GO:0016614">
    <property type="term" value="F:oxidoreductase activity, acting on CH-OH group of donors"/>
    <property type="evidence" value="ECO:0007669"/>
    <property type="project" value="InterPro"/>
</dbReference>
<dbReference type="PIRSF" id="PIRSF000137">
    <property type="entry name" value="Alcohol_oxidase"/>
    <property type="match status" value="1"/>
</dbReference>
<keyword evidence="7" id="KW-0732">Signal</keyword>
<dbReference type="AlphaFoldDB" id="A0A2X0LFW8"/>
<dbReference type="SUPFAM" id="SSF54373">
    <property type="entry name" value="FAD-linked reductases, C-terminal domain"/>
    <property type="match status" value="1"/>
</dbReference>
<evidence type="ECO:0000256" key="1">
    <source>
        <dbReference type="ARBA" id="ARBA00001974"/>
    </source>
</evidence>
<gene>
    <name evidence="9" type="ORF">BZ3500_MVSOF-1268-A1-R1_CHR5-2G08035</name>
</gene>
<dbReference type="SUPFAM" id="SSF51905">
    <property type="entry name" value="FAD/NAD(P)-binding domain"/>
    <property type="match status" value="1"/>
</dbReference>
<keyword evidence="5" id="KW-0274">FAD</keyword>
<name>A0A2X0LFW8_9BASI</name>
<comment type="cofactor">
    <cofactor evidence="1 5">
        <name>FAD</name>
        <dbReference type="ChEBI" id="CHEBI:57692"/>
    </cofactor>
</comment>
<dbReference type="Gene3D" id="3.30.560.10">
    <property type="entry name" value="Glucose Oxidase, domain 3"/>
    <property type="match status" value="1"/>
</dbReference>
<evidence type="ECO:0000256" key="6">
    <source>
        <dbReference type="SAM" id="MobiDB-lite"/>
    </source>
</evidence>
<organism evidence="9 10">
    <name type="scientific">Microbotryum saponariae</name>
    <dbReference type="NCBI Taxonomy" id="289078"/>
    <lineage>
        <taxon>Eukaryota</taxon>
        <taxon>Fungi</taxon>
        <taxon>Dikarya</taxon>
        <taxon>Basidiomycota</taxon>
        <taxon>Pucciniomycotina</taxon>
        <taxon>Microbotryomycetes</taxon>
        <taxon>Microbotryales</taxon>
        <taxon>Microbotryaceae</taxon>
        <taxon>Microbotryum</taxon>
    </lineage>
</organism>
<evidence type="ECO:0000313" key="10">
    <source>
        <dbReference type="Proteomes" id="UP000249723"/>
    </source>
</evidence>
<dbReference type="InterPro" id="IPR000172">
    <property type="entry name" value="GMC_OxRdtase_N"/>
</dbReference>
<feature type="domain" description="Glucose-methanol-choline oxidoreductase N-terminal" evidence="8">
    <location>
        <begin position="352"/>
        <end position="366"/>
    </location>
</feature>
<feature type="active site" description="Proton acceptor" evidence="4">
    <location>
        <position position="640"/>
    </location>
</feature>
<dbReference type="Gene3D" id="3.50.50.60">
    <property type="entry name" value="FAD/NAD(P)-binding domain"/>
    <property type="match status" value="1"/>
</dbReference>
<feature type="binding site" evidence="5">
    <location>
        <begin position="596"/>
        <end position="597"/>
    </location>
    <ligand>
        <name>FAD</name>
        <dbReference type="ChEBI" id="CHEBI:57692"/>
    </ligand>
</feature>
<keyword evidence="5" id="KW-0285">Flavoprotein</keyword>
<dbReference type="PROSITE" id="PS51257">
    <property type="entry name" value="PROKAR_LIPOPROTEIN"/>
    <property type="match status" value="1"/>
</dbReference>
<evidence type="ECO:0000259" key="8">
    <source>
        <dbReference type="PROSITE" id="PS00624"/>
    </source>
</evidence>
<dbReference type="EMBL" id="FMWP01000018">
    <property type="protein sequence ID" value="SCZ92617.1"/>
    <property type="molecule type" value="Genomic_DNA"/>
</dbReference>
<dbReference type="PANTHER" id="PTHR11552:SF138">
    <property type="entry name" value="DEHYDROGENASE PKFF-RELATED"/>
    <property type="match status" value="1"/>
</dbReference>
<dbReference type="GO" id="GO:0050660">
    <property type="term" value="F:flavin adenine dinucleotide binding"/>
    <property type="evidence" value="ECO:0007669"/>
    <property type="project" value="InterPro"/>
</dbReference>
<comment type="similarity">
    <text evidence="2">Belongs to the GMC oxidoreductase family.</text>
</comment>
<dbReference type="PROSITE" id="PS00624">
    <property type="entry name" value="GMC_OXRED_2"/>
    <property type="match status" value="1"/>
</dbReference>
<proteinExistence type="inferred from homology"/>
<feature type="binding site" evidence="5">
    <location>
        <begin position="641"/>
        <end position="642"/>
    </location>
    <ligand>
        <name>FAD</name>
        <dbReference type="ChEBI" id="CHEBI:57692"/>
    </ligand>
</feature>
<dbReference type="Proteomes" id="UP000249723">
    <property type="component" value="Unassembled WGS sequence"/>
</dbReference>
<evidence type="ECO:0000256" key="5">
    <source>
        <dbReference type="PIRSR" id="PIRSR000137-2"/>
    </source>
</evidence>
<protein>
    <submittedName>
        <fullName evidence="9">BZ3500_MvSof-1268-A1-R1_Chr5-2g08035 protein</fullName>
    </submittedName>
</protein>
<feature type="signal peptide" evidence="7">
    <location>
        <begin position="1"/>
        <end position="27"/>
    </location>
</feature>
<sequence>MTARVTHHARIIIAVTLLLSCITLTSAKIMQEKRALPLPGATYDYVVIGAGTAGATIAARLAEDPSVTVAVIEAGDGLQDINPLAFMPGGDVLGVGADPSDKQILNDWAPITQPQRGASNRRLHYARGKGVGGSTIKNFMIYQRPDKSSFDAWEQATAGQDSPGWTWEDVYPYFTKSVVITPANNQKRGAQYTPRYNPAAFPQTDSSKAPLTLGYANFAFEYGTTLAAAYDELGYPAASDFSSGTLNGYAYNPSTIDASNGHRATSQKFIKNAQNEGLSNLKVITNAMVKKINFDSQMNGEWCTKMWVPSAHFDQSSTCGGPCAAVSCTYTTLLGAFQTTVSARREIILSAGAFQSPQLLMLSGIGPKAQLSKFGINQLVDLPGVGQNLQDHVFFSPGYEIKNHIYNLGGETQLFKLLLAGGSALLTNSGSLTNPVADHLNWGRFNDSFFQAHPEAAALSDTSQYGSLWPHYEFLAAPGLTQDFSNLFTLNSALAAQSPPRFFYSLLGALVAPLSRGTVSLASADSSVYPNIDPNWITHPGDQAVAIEIFKKIRRIFNTKAFRAVRANNQEYYPGLDVQSDADILKTIQASVQTVWHAACTCAMGARSKGGVLDPYLRVHGVNRLRVVDASSFPMLPPGHPQSSIYMLAERAADFITATRTGAAITPPSVTMPEGDSGSPFMGN</sequence>
<dbReference type="InterPro" id="IPR012132">
    <property type="entry name" value="GMC_OxRdtase"/>
</dbReference>
<feature type="binding site" evidence="5">
    <location>
        <position position="289"/>
    </location>
    <ligand>
        <name>FAD</name>
        <dbReference type="ChEBI" id="CHEBI:57692"/>
    </ligand>
</feature>
<keyword evidence="10" id="KW-1185">Reference proteome</keyword>
<dbReference type="Pfam" id="PF00732">
    <property type="entry name" value="GMC_oxred_N"/>
    <property type="match status" value="1"/>
</dbReference>
<keyword evidence="3" id="KW-0325">Glycoprotein</keyword>
<evidence type="ECO:0000256" key="2">
    <source>
        <dbReference type="ARBA" id="ARBA00010790"/>
    </source>
</evidence>
<dbReference type="GO" id="GO:0044550">
    <property type="term" value="P:secondary metabolite biosynthetic process"/>
    <property type="evidence" value="ECO:0007669"/>
    <property type="project" value="TreeGrafter"/>
</dbReference>
<dbReference type="InterPro" id="IPR036188">
    <property type="entry name" value="FAD/NAD-bd_sf"/>
</dbReference>